<dbReference type="InterPro" id="IPR036086">
    <property type="entry name" value="ParB/Sulfiredoxin_sf"/>
</dbReference>
<dbReference type="STRING" id="1777144.AWB83_01158"/>
<dbReference type="InterPro" id="IPR016932">
    <property type="entry name" value="UCP029669"/>
</dbReference>
<dbReference type="Proteomes" id="UP000054978">
    <property type="component" value="Unassembled WGS sequence"/>
</dbReference>
<dbReference type="AlphaFoldDB" id="A0A157ZYH4"/>
<comment type="caution">
    <text evidence="1">The sequence shown here is derived from an EMBL/GenBank/DDBJ whole genome shotgun (WGS) entry which is preliminary data.</text>
</comment>
<dbReference type="PIRSF" id="PIRSF029669">
    <property type="entry name" value="UCP029669"/>
    <property type="match status" value="1"/>
</dbReference>
<dbReference type="SUPFAM" id="SSF110849">
    <property type="entry name" value="ParB/Sulfiredoxin"/>
    <property type="match status" value="1"/>
</dbReference>
<evidence type="ECO:0000313" key="2">
    <source>
        <dbReference type="Proteomes" id="UP000054978"/>
    </source>
</evidence>
<dbReference type="OrthoDB" id="323572at2"/>
<accession>A0A157ZYH4</accession>
<protein>
    <submittedName>
        <fullName evidence="1">Chromosome partitioning protein ParB</fullName>
    </submittedName>
</protein>
<gene>
    <name evidence="1" type="ORF">AWB83_01158</name>
</gene>
<evidence type="ECO:0000313" key="1">
    <source>
        <dbReference type="EMBL" id="SAK50529.1"/>
    </source>
</evidence>
<reference evidence="1" key="1">
    <citation type="submission" date="2016-01" db="EMBL/GenBank/DDBJ databases">
        <authorList>
            <person name="Peeters C."/>
        </authorList>
    </citation>
    <scope>NUCLEOTIDE SEQUENCE [LARGE SCALE GENOMIC DNA]</scope>
    <source>
        <strain evidence="1">LMG 29326</strain>
    </source>
</reference>
<dbReference type="EMBL" id="FCOB02000004">
    <property type="protein sequence ID" value="SAK50529.1"/>
    <property type="molecule type" value="Genomic_DNA"/>
</dbReference>
<dbReference type="Pfam" id="PF08857">
    <property type="entry name" value="ParBc_2"/>
    <property type="match status" value="1"/>
</dbReference>
<dbReference type="Gene3D" id="3.90.1530.10">
    <property type="entry name" value="Conserved hypothetical protein from pyrococcus furiosus pfu- 392566-001, ParB domain"/>
    <property type="match status" value="1"/>
</dbReference>
<organism evidence="1 2">
    <name type="scientific">Caballeronia ptereochthonis</name>
    <dbReference type="NCBI Taxonomy" id="1777144"/>
    <lineage>
        <taxon>Bacteria</taxon>
        <taxon>Pseudomonadati</taxon>
        <taxon>Pseudomonadota</taxon>
        <taxon>Betaproteobacteria</taxon>
        <taxon>Burkholderiales</taxon>
        <taxon>Burkholderiaceae</taxon>
        <taxon>Caballeronia</taxon>
    </lineage>
</organism>
<keyword evidence="2" id="KW-1185">Reference proteome</keyword>
<sequence length="213" mass="23982">MANITRVDIAQLRPMQATVGMLEVDAKRKHLRALDAKALRDFLKSAPIPTVLGKRDRHYIIDHHHLARALADSGIAEAYVEVAADLSRLPNEEFWNTVIAHKWVHPYDERGMLRALSAIPDDVKDLADDPYRSLAAFVRNAGGYLKTPEPFAEFQWADFYRTRVPLWTNEFQFNAVVEQSIHLASSPDARTLPGFKLQKAVASAKPAKRAKTS</sequence>
<name>A0A157ZYH4_9BURK</name>
<dbReference type="RefSeq" id="WP_087043311.1">
    <property type="nucleotide sequence ID" value="NZ_FCOB02000004.1"/>
</dbReference>
<dbReference type="InterPro" id="IPR014956">
    <property type="entry name" value="ParBc_2"/>
</dbReference>
<dbReference type="CDD" id="cd16390">
    <property type="entry name" value="ParB_N_Srx_like"/>
    <property type="match status" value="1"/>
</dbReference>
<proteinExistence type="predicted"/>
<dbReference type="Gene3D" id="1.10.8.10">
    <property type="entry name" value="DNA helicase RuvA subunit, C-terminal domain"/>
    <property type="match status" value="1"/>
</dbReference>